<evidence type="ECO:0000313" key="2">
    <source>
        <dbReference type="Proteomes" id="UP000821845"/>
    </source>
</evidence>
<comment type="caution">
    <text evidence="1">The sequence shown here is derived from an EMBL/GenBank/DDBJ whole genome shotgun (WGS) entry which is preliminary data.</text>
</comment>
<organism evidence="1 2">
    <name type="scientific">Hyalomma asiaticum</name>
    <name type="common">Tick</name>
    <dbReference type="NCBI Taxonomy" id="266040"/>
    <lineage>
        <taxon>Eukaryota</taxon>
        <taxon>Metazoa</taxon>
        <taxon>Ecdysozoa</taxon>
        <taxon>Arthropoda</taxon>
        <taxon>Chelicerata</taxon>
        <taxon>Arachnida</taxon>
        <taxon>Acari</taxon>
        <taxon>Parasitiformes</taxon>
        <taxon>Ixodida</taxon>
        <taxon>Ixodoidea</taxon>
        <taxon>Ixodidae</taxon>
        <taxon>Hyalomminae</taxon>
        <taxon>Hyalomma</taxon>
    </lineage>
</organism>
<evidence type="ECO:0000313" key="1">
    <source>
        <dbReference type="EMBL" id="KAH6949009.1"/>
    </source>
</evidence>
<keyword evidence="2" id="KW-1185">Reference proteome</keyword>
<reference evidence="1" key="1">
    <citation type="submission" date="2020-05" db="EMBL/GenBank/DDBJ databases">
        <title>Large-scale comparative analyses of tick genomes elucidate their genetic diversity and vector capacities.</title>
        <authorList>
            <person name="Jia N."/>
            <person name="Wang J."/>
            <person name="Shi W."/>
            <person name="Du L."/>
            <person name="Sun Y."/>
            <person name="Zhan W."/>
            <person name="Jiang J."/>
            <person name="Wang Q."/>
            <person name="Zhang B."/>
            <person name="Ji P."/>
            <person name="Sakyi L.B."/>
            <person name="Cui X."/>
            <person name="Yuan T."/>
            <person name="Jiang B."/>
            <person name="Yang W."/>
            <person name="Lam T.T.-Y."/>
            <person name="Chang Q."/>
            <person name="Ding S."/>
            <person name="Wang X."/>
            <person name="Zhu J."/>
            <person name="Ruan X."/>
            <person name="Zhao L."/>
            <person name="Wei J."/>
            <person name="Que T."/>
            <person name="Du C."/>
            <person name="Cheng J."/>
            <person name="Dai P."/>
            <person name="Han X."/>
            <person name="Huang E."/>
            <person name="Gao Y."/>
            <person name="Liu J."/>
            <person name="Shao H."/>
            <person name="Ye R."/>
            <person name="Li L."/>
            <person name="Wei W."/>
            <person name="Wang X."/>
            <person name="Wang C."/>
            <person name="Yang T."/>
            <person name="Huo Q."/>
            <person name="Li W."/>
            <person name="Guo W."/>
            <person name="Chen H."/>
            <person name="Zhou L."/>
            <person name="Ni X."/>
            <person name="Tian J."/>
            <person name="Zhou Y."/>
            <person name="Sheng Y."/>
            <person name="Liu T."/>
            <person name="Pan Y."/>
            <person name="Xia L."/>
            <person name="Li J."/>
            <person name="Zhao F."/>
            <person name="Cao W."/>
        </authorList>
    </citation>
    <scope>NUCLEOTIDE SEQUENCE</scope>
    <source>
        <strain evidence="1">Hyas-2018</strain>
    </source>
</reference>
<name>A0ACB7TSE3_HYAAI</name>
<proteinExistence type="predicted"/>
<accession>A0ACB7TSE3</accession>
<sequence length="189" mass="20998">MFNKGWVLFENYIWKLDRKYELQNRKVLAFVDNCGAHSLITTKILSPAITSLLQPMDKGKGSYDDQSNTVTNEALKTDNVWSGLIDSNSVTATDTFQEFIDAGESELAVSEEASTASTDDVIVAAVRSSAEVATDDDSDCEYDVDPTPEPYFSCKDALEYLTKVKAYRTKNSLSEKSLQCLSFVEDEIV</sequence>
<dbReference type="EMBL" id="CM023481">
    <property type="protein sequence ID" value="KAH6949009.1"/>
    <property type="molecule type" value="Genomic_DNA"/>
</dbReference>
<dbReference type="Proteomes" id="UP000821845">
    <property type="component" value="Chromosome 1"/>
</dbReference>
<protein>
    <submittedName>
        <fullName evidence="1">Uncharacterized protein</fullName>
    </submittedName>
</protein>
<gene>
    <name evidence="1" type="ORF">HPB50_027457</name>
</gene>